<dbReference type="GO" id="GO:0003964">
    <property type="term" value="F:RNA-directed DNA polymerase activity"/>
    <property type="evidence" value="ECO:0007669"/>
    <property type="project" value="UniProtKB-KW"/>
</dbReference>
<dbReference type="Proteomes" id="UP000554482">
    <property type="component" value="Unassembled WGS sequence"/>
</dbReference>
<feature type="compositionally biased region" description="Polar residues" evidence="1">
    <location>
        <begin position="1"/>
        <end position="17"/>
    </location>
</feature>
<dbReference type="AlphaFoldDB" id="A0A7J6VG31"/>
<comment type="caution">
    <text evidence="2">The sequence shown here is derived from an EMBL/GenBank/DDBJ whole genome shotgun (WGS) entry which is preliminary data.</text>
</comment>
<evidence type="ECO:0000256" key="1">
    <source>
        <dbReference type="SAM" id="MobiDB-lite"/>
    </source>
</evidence>
<dbReference type="EMBL" id="JABWDY010033709">
    <property type="protein sequence ID" value="KAF5183262.1"/>
    <property type="molecule type" value="Genomic_DNA"/>
</dbReference>
<name>A0A7J6VG31_THATH</name>
<gene>
    <name evidence="2" type="ORF">FRX31_027152</name>
</gene>
<evidence type="ECO:0000313" key="3">
    <source>
        <dbReference type="Proteomes" id="UP000554482"/>
    </source>
</evidence>
<evidence type="ECO:0000313" key="2">
    <source>
        <dbReference type="EMBL" id="KAF5183262.1"/>
    </source>
</evidence>
<organism evidence="2 3">
    <name type="scientific">Thalictrum thalictroides</name>
    <name type="common">Rue-anemone</name>
    <name type="synonym">Anemone thalictroides</name>
    <dbReference type="NCBI Taxonomy" id="46969"/>
    <lineage>
        <taxon>Eukaryota</taxon>
        <taxon>Viridiplantae</taxon>
        <taxon>Streptophyta</taxon>
        <taxon>Embryophyta</taxon>
        <taxon>Tracheophyta</taxon>
        <taxon>Spermatophyta</taxon>
        <taxon>Magnoliopsida</taxon>
        <taxon>Ranunculales</taxon>
        <taxon>Ranunculaceae</taxon>
        <taxon>Thalictroideae</taxon>
        <taxon>Thalictrum</taxon>
    </lineage>
</organism>
<dbReference type="OrthoDB" id="3561817at2759"/>
<proteinExistence type="predicted"/>
<keyword evidence="2" id="KW-0548">Nucleotidyltransferase</keyword>
<keyword evidence="2" id="KW-0808">Transferase</keyword>
<keyword evidence="3" id="KW-1185">Reference proteome</keyword>
<protein>
    <submittedName>
        <fullName evidence="2">Reverse transcriptase</fullName>
    </submittedName>
</protein>
<reference evidence="2 3" key="1">
    <citation type="submission" date="2020-06" db="EMBL/GenBank/DDBJ databases">
        <title>Transcriptomic and genomic resources for Thalictrum thalictroides and T. hernandezii: Facilitating candidate gene discovery in an emerging model plant lineage.</title>
        <authorList>
            <person name="Arias T."/>
            <person name="Riano-Pachon D.M."/>
            <person name="Di Stilio V.S."/>
        </authorList>
    </citation>
    <scope>NUCLEOTIDE SEQUENCE [LARGE SCALE GENOMIC DNA]</scope>
    <source>
        <strain evidence="3">cv. WT478/WT964</strain>
        <tissue evidence="2">Leaves</tissue>
    </source>
</reference>
<sequence>MATIQDSQVLASSSEQPQAPPMDIVDETESQEPEIVDFPQLASVNLLKRNADTISLADETQDTICLDKVDLTTHNSTLMRKARGLLDIVGPYLEEMELDCPGAGSQFLALISEGVSRAVRGEKIFYNPDKNIPITQSTSPRNKNPWSTKAANTNIKAMSLPMRAPPARPTPPQGQSQEDRRVMIRLAKDHEARKTETFLLRQQIQQIVPDPSLISDAWHTTSGIAILAQTPAKAASILQYKDAIARRFGDATVERQESWTTFIVGPLPKRISTLDGPKDPLDGLLLEEPGLVSIRDNVPIRHVAWTNRSKESADNFGHIRIHIPASKAHKFPSRLQLFGSAMGIQRIRDRKIVPTCEKCHGFHSTRTCARQFKCKQCGAEKHDGPCCQPERCLNCRGPHDSRSIICPARPQRKNGVLVRVSSAQLRHIRKAGHTEYLKVHQAPKCSLAEEEATEASTTSS</sequence>
<keyword evidence="2" id="KW-0695">RNA-directed DNA polymerase</keyword>
<feature type="region of interest" description="Disordered" evidence="1">
    <location>
        <begin position="1"/>
        <end position="22"/>
    </location>
</feature>
<accession>A0A7J6VG31</accession>